<dbReference type="FunFam" id="3.20.20.100:FF:000015">
    <property type="entry name" value="Oxidoreductase, aldo/keto reductase family"/>
    <property type="match status" value="1"/>
</dbReference>
<dbReference type="PANTHER" id="PTHR43827">
    <property type="entry name" value="2,5-DIKETO-D-GLUCONIC ACID REDUCTASE"/>
    <property type="match status" value="1"/>
</dbReference>
<dbReference type="CDD" id="cd19071">
    <property type="entry name" value="AKR_AKR1-5-like"/>
    <property type="match status" value="1"/>
</dbReference>
<dbReference type="STRING" id="1328759.A0A5C2S8C5"/>
<proteinExistence type="inferred from homology"/>
<protein>
    <submittedName>
        <fullName evidence="7">Aldo/keto reductase</fullName>
    </submittedName>
</protein>
<dbReference type="PROSITE" id="PS00798">
    <property type="entry name" value="ALDOKETO_REDUCTASE_1"/>
    <property type="match status" value="1"/>
</dbReference>
<dbReference type="EMBL" id="ML122267">
    <property type="protein sequence ID" value="RPD60022.1"/>
    <property type="molecule type" value="Genomic_DNA"/>
</dbReference>
<name>A0A5C2S8C5_9APHY</name>
<organism evidence="7 8">
    <name type="scientific">Lentinus tigrinus ALCF2SS1-6</name>
    <dbReference type="NCBI Taxonomy" id="1328759"/>
    <lineage>
        <taxon>Eukaryota</taxon>
        <taxon>Fungi</taxon>
        <taxon>Dikarya</taxon>
        <taxon>Basidiomycota</taxon>
        <taxon>Agaricomycotina</taxon>
        <taxon>Agaricomycetes</taxon>
        <taxon>Polyporales</taxon>
        <taxon>Polyporaceae</taxon>
        <taxon>Lentinus</taxon>
    </lineage>
</organism>
<dbReference type="PROSITE" id="PS00063">
    <property type="entry name" value="ALDOKETO_REDUCTASE_3"/>
    <property type="match status" value="1"/>
</dbReference>
<dbReference type="PIRSF" id="PIRSF000097">
    <property type="entry name" value="AKR"/>
    <property type="match status" value="1"/>
</dbReference>
<sequence length="280" mass="31547">MAKLTKDTKLKLHDGNEIPILGFGTYEMEGKEAYNAVRWALEAGYRHIDSAEWYENEAECGRAILDFCKATGTPREEIFYTTKLKENKGFAHAKASVKKSLDACGLGYIDLYLIHSPIGGPQSRAENWKAVIEAKKEGLVRSIGVSTYGLKHLQEMVDSGLELPVVNQIDLHPFMTRTEIVAFCRKHGISLEAWAPLVRGLRFRHPKIVALAEKYKKEPAQVLLRYSLQKGFVAIPKSSSKARIQSNLQLFDFELCDQEIADLDALDEYLVTDWDPTTTP</sequence>
<dbReference type="Pfam" id="PF00248">
    <property type="entry name" value="Aldo_ket_red"/>
    <property type="match status" value="1"/>
</dbReference>
<evidence type="ECO:0000256" key="4">
    <source>
        <dbReference type="PIRSR" id="PIRSR000097-2"/>
    </source>
</evidence>
<dbReference type="SUPFAM" id="SSF51430">
    <property type="entry name" value="NAD(P)-linked oxidoreductase"/>
    <property type="match status" value="1"/>
</dbReference>
<evidence type="ECO:0000259" key="6">
    <source>
        <dbReference type="Pfam" id="PF00248"/>
    </source>
</evidence>
<dbReference type="InterPro" id="IPR023210">
    <property type="entry name" value="NADP_OxRdtase_dom"/>
</dbReference>
<evidence type="ECO:0000313" key="7">
    <source>
        <dbReference type="EMBL" id="RPD60022.1"/>
    </source>
</evidence>
<feature type="site" description="Lowers pKa of active site Tyr" evidence="5">
    <location>
        <position position="83"/>
    </location>
</feature>
<dbReference type="OrthoDB" id="416253at2759"/>
<evidence type="ECO:0000256" key="5">
    <source>
        <dbReference type="PIRSR" id="PIRSR000097-3"/>
    </source>
</evidence>
<dbReference type="AlphaFoldDB" id="A0A5C2S8C5"/>
<dbReference type="PRINTS" id="PR00069">
    <property type="entry name" value="ALDKETRDTASE"/>
</dbReference>
<dbReference type="Gene3D" id="3.20.20.100">
    <property type="entry name" value="NADP-dependent oxidoreductase domain"/>
    <property type="match status" value="1"/>
</dbReference>
<feature type="domain" description="NADP-dependent oxidoreductase" evidence="6">
    <location>
        <begin position="21"/>
        <end position="268"/>
    </location>
</feature>
<dbReference type="InterPro" id="IPR036812">
    <property type="entry name" value="NAD(P)_OxRdtase_dom_sf"/>
</dbReference>
<gene>
    <name evidence="7" type="ORF">L227DRAFT_575562</name>
</gene>
<keyword evidence="2" id="KW-0560">Oxidoreductase</keyword>
<comment type="similarity">
    <text evidence="1">Belongs to the aldo/keto reductase family.</text>
</comment>
<dbReference type="PANTHER" id="PTHR43827:SF13">
    <property type="entry name" value="ALDO_KETO REDUCTASE FAMILY PROTEIN"/>
    <property type="match status" value="1"/>
</dbReference>
<dbReference type="InterPro" id="IPR018170">
    <property type="entry name" value="Aldo/ket_reductase_CS"/>
</dbReference>
<accession>A0A5C2S8C5</accession>
<evidence type="ECO:0000256" key="1">
    <source>
        <dbReference type="ARBA" id="ARBA00007905"/>
    </source>
</evidence>
<dbReference type="GO" id="GO:0016491">
    <property type="term" value="F:oxidoreductase activity"/>
    <property type="evidence" value="ECO:0007669"/>
    <property type="project" value="UniProtKB-KW"/>
</dbReference>
<keyword evidence="8" id="KW-1185">Reference proteome</keyword>
<feature type="binding site" evidence="4">
    <location>
        <position position="115"/>
    </location>
    <ligand>
        <name>substrate</name>
    </ligand>
</feature>
<feature type="active site" description="Proton donor" evidence="3">
    <location>
        <position position="54"/>
    </location>
</feature>
<dbReference type="InterPro" id="IPR020471">
    <property type="entry name" value="AKR"/>
</dbReference>
<evidence type="ECO:0000256" key="2">
    <source>
        <dbReference type="ARBA" id="ARBA00023002"/>
    </source>
</evidence>
<evidence type="ECO:0000256" key="3">
    <source>
        <dbReference type="PIRSR" id="PIRSR000097-1"/>
    </source>
</evidence>
<evidence type="ECO:0000313" key="8">
    <source>
        <dbReference type="Proteomes" id="UP000313359"/>
    </source>
</evidence>
<reference evidence="7" key="1">
    <citation type="journal article" date="2018" name="Genome Biol. Evol.">
        <title>Genomics and development of Lentinus tigrinus, a white-rot wood-decaying mushroom with dimorphic fruiting bodies.</title>
        <authorList>
            <person name="Wu B."/>
            <person name="Xu Z."/>
            <person name="Knudson A."/>
            <person name="Carlson A."/>
            <person name="Chen N."/>
            <person name="Kovaka S."/>
            <person name="LaButti K."/>
            <person name="Lipzen A."/>
            <person name="Pennachio C."/>
            <person name="Riley R."/>
            <person name="Schakwitz W."/>
            <person name="Umezawa K."/>
            <person name="Ohm R.A."/>
            <person name="Grigoriev I.V."/>
            <person name="Nagy L.G."/>
            <person name="Gibbons J."/>
            <person name="Hibbett D."/>
        </authorList>
    </citation>
    <scope>NUCLEOTIDE SEQUENCE [LARGE SCALE GENOMIC DNA]</scope>
    <source>
        <strain evidence="7">ALCF2SS1-6</strain>
    </source>
</reference>
<dbReference type="Proteomes" id="UP000313359">
    <property type="component" value="Unassembled WGS sequence"/>
</dbReference>